<dbReference type="InParanoid" id="A0A2R5GV31"/>
<feature type="compositionally biased region" description="Basic residues" evidence="2">
    <location>
        <begin position="316"/>
        <end position="329"/>
    </location>
</feature>
<sequence>MASRVEELQARVEELKKEGREKDAKIQELVKQALKSGTKDEELAAIMGDLDLGVDADALSADAAKAGAADGEVSTELLIWFFRDAVEALKSTEFKTSLEEKLTDLPLATPDVDEEVTKERYARVRDAIDKLYMDIWEKYGVDQAKASNAVMNAGFRLSGDDLDEDEKTVLAKHIEDFTRVEDDVEGTLMLGREAWVMRKLREAKFERVQEEIMKKLTTLSGEEAQKFAVGLQQEGLKLQQKLQAMDPKEASAYLENPSEEDAESMMRFQAFQMLMEKISGGGHGHSHGGQPCHGHGHEESHSHGGGHGHSHDGGHGHSHGGKPCHGHGH</sequence>
<keyword evidence="4" id="KW-1185">Reference proteome</keyword>
<evidence type="ECO:0000256" key="2">
    <source>
        <dbReference type="SAM" id="MobiDB-lite"/>
    </source>
</evidence>
<feature type="coiled-coil region" evidence="1">
    <location>
        <begin position="5"/>
        <end position="32"/>
    </location>
</feature>
<accession>A0A2R5GV31</accession>
<dbReference type="AlphaFoldDB" id="A0A2R5GV31"/>
<gene>
    <name evidence="3" type="ORF">FCC1311_106492</name>
</gene>
<name>A0A2R5GV31_9STRA</name>
<feature type="region of interest" description="Disordered" evidence="2">
    <location>
        <begin position="278"/>
        <end position="329"/>
    </location>
</feature>
<dbReference type="Proteomes" id="UP000241890">
    <property type="component" value="Unassembled WGS sequence"/>
</dbReference>
<proteinExistence type="predicted"/>
<protein>
    <submittedName>
        <fullName evidence="3">Uncharacterized protein</fullName>
    </submittedName>
</protein>
<evidence type="ECO:0000313" key="4">
    <source>
        <dbReference type="Proteomes" id="UP000241890"/>
    </source>
</evidence>
<comment type="caution">
    <text evidence="3">The sequence shown here is derived from an EMBL/GenBank/DDBJ whole genome shotgun (WGS) entry which is preliminary data.</text>
</comment>
<evidence type="ECO:0000256" key="1">
    <source>
        <dbReference type="SAM" id="Coils"/>
    </source>
</evidence>
<evidence type="ECO:0000313" key="3">
    <source>
        <dbReference type="EMBL" id="GBG34425.1"/>
    </source>
</evidence>
<dbReference type="EMBL" id="BEYU01000194">
    <property type="protein sequence ID" value="GBG34425.1"/>
    <property type="molecule type" value="Genomic_DNA"/>
</dbReference>
<organism evidence="3 4">
    <name type="scientific">Hondaea fermentalgiana</name>
    <dbReference type="NCBI Taxonomy" id="2315210"/>
    <lineage>
        <taxon>Eukaryota</taxon>
        <taxon>Sar</taxon>
        <taxon>Stramenopiles</taxon>
        <taxon>Bigyra</taxon>
        <taxon>Labyrinthulomycetes</taxon>
        <taxon>Thraustochytrida</taxon>
        <taxon>Thraustochytriidae</taxon>
        <taxon>Hondaea</taxon>
    </lineage>
</organism>
<reference evidence="3 4" key="1">
    <citation type="submission" date="2017-12" db="EMBL/GenBank/DDBJ databases">
        <title>Sequencing, de novo assembly and annotation of complete genome of a new Thraustochytrid species, strain FCC1311.</title>
        <authorList>
            <person name="Sedici K."/>
            <person name="Godart F."/>
            <person name="Aiese Cigliano R."/>
            <person name="Sanseverino W."/>
            <person name="Barakat M."/>
            <person name="Ortet P."/>
            <person name="Marechal E."/>
            <person name="Cagnac O."/>
            <person name="Amato A."/>
        </authorList>
    </citation>
    <scope>NUCLEOTIDE SEQUENCE [LARGE SCALE GENOMIC DNA]</scope>
</reference>
<keyword evidence="1" id="KW-0175">Coiled coil</keyword>